<accession>D2VLN4</accession>
<sequence length="732" mass="82201">MAEDYNLGLVPRQPSLAYLYKYYNTFKPYGIGLFFNDSLDSVNVYGAPPNEIVVWYHTPTTEFMLYAISLDTSTPNTTAKSLVKASPNYEVNAQSYWKTTFGFYSSLGLDGVFGIPYAIPGNPSYTTYYCAKLYDPTYYSNGIKKVVGITKTNISLRIIESFLKTVQVLTSGYVIVAETNNLVIGGNINTTALDGSSRVSLFDLIDKGSGSLLNRVYQNYKGWTNTPIFIDFDGFFIVKSNFTLVNLEWNVFIVVDKQEVEMVTNITTGVSVGITILIIIVGVIMSITIGHIVTNPFTILEREFMKIKTMELDQVNITASKFKEVDLIYLYLYEMTVWLNEIKTFIPESVFLQLRNMKEENTKKTDESQANTKSKKHKNHPVSNSDAASIDLESHGSRHFSNNSSRTSSMASKVQEVGNSLFKIGLNCKQGAVVRIKLIDFSTDLNVADIGHIFSKIVSGLSAVSKSIQGDFQVITVDDYQIYVSSVEGNGRKSSNVLALEAALKLRKLLVTINETSKTHIRCAIGVSSGKCYAGNLGTSSFRTFSVVGSVPINAEKLAFLADDLRCDVLADEGTMDESTLKKFVSRPVDKLMEVVENSQEGKVSVVYEVEKENTIEGDEWMYELEQQKANQKFSEFGKYFFYDKNFEGLNNDEIINMLRDYEANLTAVVQNDEYIKSYPARKLIKSIGYFAHILESSGKNTRFELFKQYYSTVNNQVQEVYPPHTTVVDYM</sequence>
<evidence type="ECO:0000256" key="2">
    <source>
        <dbReference type="SAM" id="Phobius"/>
    </source>
</evidence>
<dbReference type="VEuPathDB" id="AmoebaDB:NAEGRDRAFT_80465"/>
<dbReference type="SUPFAM" id="SSF55073">
    <property type="entry name" value="Nucleotide cyclase"/>
    <property type="match status" value="1"/>
</dbReference>
<organism evidence="4">
    <name type="scientific">Naegleria gruberi</name>
    <name type="common">Amoeba</name>
    <dbReference type="NCBI Taxonomy" id="5762"/>
    <lineage>
        <taxon>Eukaryota</taxon>
        <taxon>Discoba</taxon>
        <taxon>Heterolobosea</taxon>
        <taxon>Tetramitia</taxon>
        <taxon>Eutetramitia</taxon>
        <taxon>Vahlkampfiidae</taxon>
        <taxon>Naegleria</taxon>
    </lineage>
</organism>
<evidence type="ECO:0000313" key="3">
    <source>
        <dbReference type="EMBL" id="EFC42421.1"/>
    </source>
</evidence>
<dbReference type="Proteomes" id="UP000006671">
    <property type="component" value="Unassembled WGS sequence"/>
</dbReference>
<keyword evidence="2" id="KW-1133">Transmembrane helix</keyword>
<protein>
    <recommendedName>
        <fullName evidence="5">Guanylate cyclase domain-containing protein</fullName>
    </recommendedName>
</protein>
<evidence type="ECO:0008006" key="5">
    <source>
        <dbReference type="Google" id="ProtNLM"/>
    </source>
</evidence>
<dbReference type="EMBL" id="GG738880">
    <property type="protein sequence ID" value="EFC42421.1"/>
    <property type="molecule type" value="Genomic_DNA"/>
</dbReference>
<keyword evidence="2" id="KW-0472">Membrane</keyword>
<dbReference type="InParanoid" id="D2VLN4"/>
<evidence type="ECO:0000313" key="4">
    <source>
        <dbReference type="Proteomes" id="UP000006671"/>
    </source>
</evidence>
<dbReference type="Gene3D" id="3.30.70.1230">
    <property type="entry name" value="Nucleotide cyclase"/>
    <property type="match status" value="1"/>
</dbReference>
<dbReference type="RefSeq" id="XP_002675165.1">
    <property type="nucleotide sequence ID" value="XM_002675119.1"/>
</dbReference>
<dbReference type="AlphaFoldDB" id="D2VLN4"/>
<evidence type="ECO:0000256" key="1">
    <source>
        <dbReference type="SAM" id="MobiDB-lite"/>
    </source>
</evidence>
<keyword evidence="2" id="KW-0812">Transmembrane</keyword>
<dbReference type="InterPro" id="IPR029787">
    <property type="entry name" value="Nucleotide_cyclase"/>
</dbReference>
<dbReference type="KEGG" id="ngr:NAEGRDRAFT_80465"/>
<feature type="region of interest" description="Disordered" evidence="1">
    <location>
        <begin position="361"/>
        <end position="387"/>
    </location>
</feature>
<feature type="transmembrane region" description="Helical" evidence="2">
    <location>
        <begin position="272"/>
        <end position="300"/>
    </location>
</feature>
<gene>
    <name evidence="3" type="ORF">NAEGRDRAFT_80465</name>
</gene>
<name>D2VLN4_NAEGR</name>
<proteinExistence type="predicted"/>
<keyword evidence="4" id="KW-1185">Reference proteome</keyword>
<dbReference type="GeneID" id="8851902"/>
<reference evidence="3 4" key="1">
    <citation type="journal article" date="2010" name="Cell">
        <title>The genome of Naegleria gruberi illuminates early eukaryotic versatility.</title>
        <authorList>
            <person name="Fritz-Laylin L.K."/>
            <person name="Prochnik S.E."/>
            <person name="Ginger M.L."/>
            <person name="Dacks J.B."/>
            <person name="Carpenter M.L."/>
            <person name="Field M.C."/>
            <person name="Kuo A."/>
            <person name="Paredez A."/>
            <person name="Chapman J."/>
            <person name="Pham J."/>
            <person name="Shu S."/>
            <person name="Neupane R."/>
            <person name="Cipriano M."/>
            <person name="Mancuso J."/>
            <person name="Tu H."/>
            <person name="Salamov A."/>
            <person name="Lindquist E."/>
            <person name="Shapiro H."/>
            <person name="Lucas S."/>
            <person name="Grigoriev I.V."/>
            <person name="Cande W.Z."/>
            <person name="Fulton C."/>
            <person name="Rokhsar D.S."/>
            <person name="Dawson S.C."/>
        </authorList>
    </citation>
    <scope>NUCLEOTIDE SEQUENCE [LARGE SCALE GENOMIC DNA]</scope>
    <source>
        <strain evidence="3 4">NEG-M</strain>
    </source>
</reference>
<dbReference type="OMA" id="ANELNCK"/>